<dbReference type="PATRIC" id="fig|1618574.4.peg.571"/>
<evidence type="ECO:0000256" key="3">
    <source>
        <dbReference type="ARBA" id="ARBA00022448"/>
    </source>
</evidence>
<dbReference type="AlphaFoldDB" id="A0A0G0MCE9"/>
<keyword evidence="3 11" id="KW-0813">Transport</keyword>
<dbReference type="CDD" id="cd00310">
    <property type="entry name" value="ATP-synt_Fo_a_6"/>
    <property type="match status" value="1"/>
</dbReference>
<comment type="similarity">
    <text evidence="2 11 12">Belongs to the ATPase A chain family.</text>
</comment>
<dbReference type="HAMAP" id="MF_01393">
    <property type="entry name" value="ATP_synth_a_bact"/>
    <property type="match status" value="1"/>
</dbReference>
<evidence type="ECO:0000256" key="6">
    <source>
        <dbReference type="ARBA" id="ARBA00022781"/>
    </source>
</evidence>
<dbReference type="Proteomes" id="UP000033881">
    <property type="component" value="Unassembled WGS sequence"/>
</dbReference>
<proteinExistence type="inferred from homology"/>
<dbReference type="InterPro" id="IPR045082">
    <property type="entry name" value="ATP_syn_F0_a_bact/chloroplast"/>
</dbReference>
<dbReference type="InterPro" id="IPR023011">
    <property type="entry name" value="ATP_synth_F0_asu_AS"/>
</dbReference>
<dbReference type="PROSITE" id="PS00449">
    <property type="entry name" value="ATPASE_A"/>
    <property type="match status" value="1"/>
</dbReference>
<dbReference type="GO" id="GO:0046933">
    <property type="term" value="F:proton-transporting ATP synthase activity, rotational mechanism"/>
    <property type="evidence" value="ECO:0007669"/>
    <property type="project" value="UniProtKB-UniRule"/>
</dbReference>
<keyword evidence="9 11" id="KW-0472">Membrane</keyword>
<organism evidence="13 14">
    <name type="scientific">Candidatus Woesebacteria bacterium GW2011_GWB1_39_12</name>
    <dbReference type="NCBI Taxonomy" id="1618574"/>
    <lineage>
        <taxon>Bacteria</taxon>
        <taxon>Candidatus Woeseibacteriota</taxon>
    </lineage>
</organism>
<feature type="transmembrane region" description="Helical" evidence="11">
    <location>
        <begin position="21"/>
        <end position="40"/>
    </location>
</feature>
<feature type="transmembrane region" description="Helical" evidence="11">
    <location>
        <begin position="194"/>
        <end position="214"/>
    </location>
</feature>
<keyword evidence="8 11" id="KW-0406">Ion transport</keyword>
<sequence>MKSLHISVAPEVITHIGSFKITNSLLTSLIVMLFLVIIAFKVKGGSSKKKKSVLYLAVDLIIEKFYMFFKNIAGERIDAIFPLLITFFLFIIFGNWIGLFPGVGSVGFYETGEHGELFVPFFRGPNADLNTTFALALISVSVTQYLSIKTLGLKTYISKFINIKNPIKFFVGILELISEFAKILSFSFRLFGNIFAGEVLLSVMIFLIPILVPVPFLILEVFVGFIQALVFTMLTTIFIVIATEEQHEG</sequence>
<protein>
    <recommendedName>
        <fullName evidence="11 12">ATP synthase subunit a</fullName>
    </recommendedName>
    <alternativeName>
        <fullName evidence="11">ATP synthase F0 sector subunit a</fullName>
    </alternativeName>
    <alternativeName>
        <fullName evidence="11">F-ATPase subunit 6</fullName>
    </alternativeName>
</protein>
<gene>
    <name evidence="11" type="primary">atpB</name>
    <name evidence="13" type="ORF">UT24_C0008G0006</name>
</gene>
<dbReference type="GO" id="GO:0045259">
    <property type="term" value="C:proton-transporting ATP synthase complex"/>
    <property type="evidence" value="ECO:0007669"/>
    <property type="project" value="UniProtKB-KW"/>
</dbReference>
<dbReference type="NCBIfam" id="TIGR01131">
    <property type="entry name" value="ATP_synt_6_or_A"/>
    <property type="match status" value="1"/>
</dbReference>
<keyword evidence="7 11" id="KW-1133">Transmembrane helix</keyword>
<dbReference type="PRINTS" id="PR00123">
    <property type="entry name" value="ATPASEA"/>
</dbReference>
<feature type="transmembrane region" description="Helical" evidence="11">
    <location>
        <begin position="129"/>
        <end position="148"/>
    </location>
</feature>
<keyword evidence="4 11" id="KW-0138">CF(0)</keyword>
<dbReference type="InterPro" id="IPR035908">
    <property type="entry name" value="F0_ATP_A_sf"/>
</dbReference>
<reference evidence="13 14" key="1">
    <citation type="journal article" date="2015" name="Nature">
        <title>rRNA introns, odd ribosomes, and small enigmatic genomes across a large radiation of phyla.</title>
        <authorList>
            <person name="Brown C.T."/>
            <person name="Hug L.A."/>
            <person name="Thomas B.C."/>
            <person name="Sharon I."/>
            <person name="Castelle C.J."/>
            <person name="Singh A."/>
            <person name="Wilkins M.J."/>
            <person name="Williams K.H."/>
            <person name="Banfield J.F."/>
        </authorList>
    </citation>
    <scope>NUCLEOTIDE SEQUENCE [LARGE SCALE GENOMIC DNA]</scope>
</reference>
<dbReference type="STRING" id="1618574.UT24_C0008G0006"/>
<dbReference type="SUPFAM" id="SSF81336">
    <property type="entry name" value="F1F0 ATP synthase subunit A"/>
    <property type="match status" value="1"/>
</dbReference>
<dbReference type="GO" id="GO:0042777">
    <property type="term" value="P:proton motive force-driven plasma membrane ATP synthesis"/>
    <property type="evidence" value="ECO:0007669"/>
    <property type="project" value="TreeGrafter"/>
</dbReference>
<keyword evidence="10 11" id="KW-0066">ATP synthesis</keyword>
<evidence type="ECO:0000256" key="1">
    <source>
        <dbReference type="ARBA" id="ARBA00004141"/>
    </source>
</evidence>
<evidence type="ECO:0000256" key="12">
    <source>
        <dbReference type="RuleBase" id="RU000483"/>
    </source>
</evidence>
<evidence type="ECO:0000313" key="13">
    <source>
        <dbReference type="EMBL" id="KKR00878.1"/>
    </source>
</evidence>
<comment type="subcellular location">
    <subcellularLocation>
        <location evidence="11 12">Cell membrane</location>
        <topology evidence="11 12">Multi-pass membrane protein</topology>
    </subcellularLocation>
    <subcellularLocation>
        <location evidence="1">Membrane</location>
        <topology evidence="1">Multi-pass membrane protein</topology>
    </subcellularLocation>
</comment>
<evidence type="ECO:0000256" key="5">
    <source>
        <dbReference type="ARBA" id="ARBA00022692"/>
    </source>
</evidence>
<keyword evidence="6 11" id="KW-0375">Hydrogen ion transport</keyword>
<evidence type="ECO:0000256" key="2">
    <source>
        <dbReference type="ARBA" id="ARBA00006810"/>
    </source>
</evidence>
<feature type="transmembrane region" description="Helical" evidence="11">
    <location>
        <begin position="221"/>
        <end position="242"/>
    </location>
</feature>
<comment type="caution">
    <text evidence="13">The sequence shown here is derived from an EMBL/GenBank/DDBJ whole genome shotgun (WGS) entry which is preliminary data.</text>
</comment>
<evidence type="ECO:0000256" key="9">
    <source>
        <dbReference type="ARBA" id="ARBA00023136"/>
    </source>
</evidence>
<evidence type="ECO:0000256" key="4">
    <source>
        <dbReference type="ARBA" id="ARBA00022547"/>
    </source>
</evidence>
<keyword evidence="11" id="KW-1003">Cell membrane</keyword>
<comment type="function">
    <text evidence="11 12">Key component of the proton channel; it plays a direct role in the translocation of protons across the membrane.</text>
</comment>
<keyword evidence="5 11" id="KW-0812">Transmembrane</keyword>
<evidence type="ECO:0000313" key="14">
    <source>
        <dbReference type="Proteomes" id="UP000033881"/>
    </source>
</evidence>
<dbReference type="Gene3D" id="1.20.120.220">
    <property type="entry name" value="ATP synthase, F0 complex, subunit A"/>
    <property type="match status" value="1"/>
</dbReference>
<dbReference type="EMBL" id="LBWB01000008">
    <property type="protein sequence ID" value="KKR00878.1"/>
    <property type="molecule type" value="Genomic_DNA"/>
</dbReference>
<name>A0A0G0MCE9_9BACT</name>
<accession>A0A0G0MCE9</accession>
<dbReference type="PANTHER" id="PTHR42823:SF3">
    <property type="entry name" value="ATP SYNTHASE SUBUNIT A, CHLOROPLASTIC"/>
    <property type="match status" value="1"/>
</dbReference>
<evidence type="ECO:0000256" key="10">
    <source>
        <dbReference type="ARBA" id="ARBA00023310"/>
    </source>
</evidence>
<dbReference type="InterPro" id="IPR000568">
    <property type="entry name" value="ATP_synth_F0_asu"/>
</dbReference>
<dbReference type="GO" id="GO:0005886">
    <property type="term" value="C:plasma membrane"/>
    <property type="evidence" value="ECO:0007669"/>
    <property type="project" value="UniProtKB-SubCell"/>
</dbReference>
<evidence type="ECO:0000256" key="7">
    <source>
        <dbReference type="ARBA" id="ARBA00022989"/>
    </source>
</evidence>
<dbReference type="Pfam" id="PF00119">
    <property type="entry name" value="ATP-synt_A"/>
    <property type="match status" value="1"/>
</dbReference>
<dbReference type="PANTHER" id="PTHR42823">
    <property type="entry name" value="ATP SYNTHASE SUBUNIT A, CHLOROPLASTIC"/>
    <property type="match status" value="1"/>
</dbReference>
<feature type="transmembrane region" description="Helical" evidence="11">
    <location>
        <begin position="81"/>
        <end position="109"/>
    </location>
</feature>
<evidence type="ECO:0000256" key="11">
    <source>
        <dbReference type="HAMAP-Rule" id="MF_01393"/>
    </source>
</evidence>
<evidence type="ECO:0000256" key="8">
    <source>
        <dbReference type="ARBA" id="ARBA00023065"/>
    </source>
</evidence>